<keyword evidence="8" id="KW-1185">Reference proteome</keyword>
<feature type="transmembrane region" description="Helical" evidence="6">
    <location>
        <begin position="510"/>
        <end position="528"/>
    </location>
</feature>
<dbReference type="Proteomes" id="UP001642482">
    <property type="component" value="Unassembled WGS sequence"/>
</dbReference>
<comment type="caution">
    <text evidence="7">The sequence shown here is derived from an EMBL/GenBank/DDBJ whole genome shotgun (WGS) entry which is preliminary data.</text>
</comment>
<comment type="subcellular location">
    <subcellularLocation>
        <location evidence="1">Membrane</location>
        <topology evidence="1">Multi-pass membrane protein</topology>
    </subcellularLocation>
</comment>
<dbReference type="Pfam" id="PF07690">
    <property type="entry name" value="MFS_1"/>
    <property type="match status" value="1"/>
</dbReference>
<feature type="transmembrane region" description="Helical" evidence="6">
    <location>
        <begin position="426"/>
        <end position="447"/>
    </location>
</feature>
<dbReference type="PANTHER" id="PTHR23507:SF1">
    <property type="entry name" value="FI18259P1-RELATED"/>
    <property type="match status" value="1"/>
</dbReference>
<gene>
    <name evidence="7" type="ORF">SEUCBS140593_000972</name>
</gene>
<reference evidence="7 8" key="1">
    <citation type="submission" date="2024-01" db="EMBL/GenBank/DDBJ databases">
        <authorList>
            <person name="Allen C."/>
            <person name="Tagirdzhanova G."/>
        </authorList>
    </citation>
    <scope>NUCLEOTIDE SEQUENCE [LARGE SCALE GENOMIC DNA]</scope>
</reference>
<feature type="compositionally biased region" description="Basic and acidic residues" evidence="5">
    <location>
        <begin position="24"/>
        <end position="33"/>
    </location>
</feature>
<feature type="transmembrane region" description="Helical" evidence="6">
    <location>
        <begin position="281"/>
        <end position="308"/>
    </location>
</feature>
<proteinExistence type="predicted"/>
<feature type="region of interest" description="Disordered" evidence="5">
    <location>
        <begin position="376"/>
        <end position="397"/>
    </location>
</feature>
<feature type="transmembrane region" description="Helical" evidence="6">
    <location>
        <begin position="220"/>
        <end position="245"/>
    </location>
</feature>
<feature type="transmembrane region" description="Helical" evidence="6">
    <location>
        <begin position="534"/>
        <end position="553"/>
    </location>
</feature>
<evidence type="ECO:0008006" key="9">
    <source>
        <dbReference type="Google" id="ProtNLM"/>
    </source>
</evidence>
<keyword evidence="3 6" id="KW-1133">Transmembrane helix</keyword>
<protein>
    <recommendedName>
        <fullName evidence="9">Major facilitator superfamily (MFS) profile domain-containing protein</fullName>
    </recommendedName>
</protein>
<dbReference type="InterPro" id="IPR036259">
    <property type="entry name" value="MFS_trans_sf"/>
</dbReference>
<feature type="region of interest" description="Disordered" evidence="5">
    <location>
        <begin position="1"/>
        <end position="63"/>
    </location>
</feature>
<dbReference type="PANTHER" id="PTHR23507">
    <property type="entry name" value="ZGC:174356"/>
    <property type="match status" value="1"/>
</dbReference>
<feature type="transmembrane region" description="Helical" evidence="6">
    <location>
        <begin position="590"/>
        <end position="611"/>
    </location>
</feature>
<name>A0ABP0AUB8_9PEZI</name>
<feature type="compositionally biased region" description="Low complexity" evidence="5">
    <location>
        <begin position="45"/>
        <end position="63"/>
    </location>
</feature>
<feature type="transmembrane region" description="Helical" evidence="6">
    <location>
        <begin position="467"/>
        <end position="489"/>
    </location>
</feature>
<evidence type="ECO:0000256" key="1">
    <source>
        <dbReference type="ARBA" id="ARBA00004141"/>
    </source>
</evidence>
<organism evidence="7 8">
    <name type="scientific">Sporothrix eucalyptigena</name>
    <dbReference type="NCBI Taxonomy" id="1812306"/>
    <lineage>
        <taxon>Eukaryota</taxon>
        <taxon>Fungi</taxon>
        <taxon>Dikarya</taxon>
        <taxon>Ascomycota</taxon>
        <taxon>Pezizomycotina</taxon>
        <taxon>Sordariomycetes</taxon>
        <taxon>Sordariomycetidae</taxon>
        <taxon>Ophiostomatales</taxon>
        <taxon>Ophiostomataceae</taxon>
        <taxon>Sporothrix</taxon>
    </lineage>
</organism>
<accession>A0ABP0AUB8</accession>
<keyword evidence="4 6" id="KW-0472">Membrane</keyword>
<feature type="compositionally biased region" description="Low complexity" evidence="5">
    <location>
        <begin position="380"/>
        <end position="397"/>
    </location>
</feature>
<evidence type="ECO:0000313" key="7">
    <source>
        <dbReference type="EMBL" id="CAK7210856.1"/>
    </source>
</evidence>
<feature type="transmembrane region" description="Helical" evidence="6">
    <location>
        <begin position="320"/>
        <end position="342"/>
    </location>
</feature>
<evidence type="ECO:0000256" key="3">
    <source>
        <dbReference type="ARBA" id="ARBA00022989"/>
    </source>
</evidence>
<evidence type="ECO:0000256" key="6">
    <source>
        <dbReference type="SAM" id="Phobius"/>
    </source>
</evidence>
<dbReference type="EMBL" id="CAWUHD010000005">
    <property type="protein sequence ID" value="CAK7210856.1"/>
    <property type="molecule type" value="Genomic_DNA"/>
</dbReference>
<feature type="transmembrane region" description="Helical" evidence="6">
    <location>
        <begin position="135"/>
        <end position="155"/>
    </location>
</feature>
<evidence type="ECO:0000256" key="4">
    <source>
        <dbReference type="ARBA" id="ARBA00023136"/>
    </source>
</evidence>
<dbReference type="SUPFAM" id="SSF103473">
    <property type="entry name" value="MFS general substrate transporter"/>
    <property type="match status" value="1"/>
</dbReference>
<feature type="transmembrane region" description="Helical" evidence="6">
    <location>
        <begin position="623"/>
        <end position="645"/>
    </location>
</feature>
<feature type="transmembrane region" description="Helical" evidence="6">
    <location>
        <begin position="348"/>
        <end position="370"/>
    </location>
</feature>
<sequence length="666" mass="71945">MDRRDPYRDASPVGTAEELLLQGERYRDATLSRDDDDDKMLPFLSPSNDVDSQNQSNSRQSRWRLQVPAWLSSKKQPQQYYQPVRAYDEDDDRNVSSDAETDVETGAGPDNNDSKDDSDTISTAAWYQAKRPGTVIFLVALILFFLVLAATLALVPMMRLVEDAICRRYYGLDYGPPSINGNMTFATHKQFLEDDRATSFAGNNGTDERMCKVDAVQAELAWLSGVVSVSEAIFGLLASFPWALLSDRIGRKPVFRISFIGAALSFGWTSVVLLHRDVLSVWWVLTSEILLLVGGGAGVTVTILHAIVVDVLVADRASGFIGLSIGAVLGSIIGPACAALLMMNGGSAWVPINITLFVLAPAILLLTIFLPETLPKKAKPSSQPSTTTASSPSSHASFWTGTIPAHVRETLQHLQKTVTVLRRSRAALLLLPSFLFTPAIQSVQGSILAQSVSKRFGWSLAQTGYLFSFRGIVTVVVLALIPVMSKYILMGSKDQNHKRRGLGLTENAKDLLLARTSLVCLVVGNILMAASASLATLVVGLVLSTLAVGFGSMTRSLITHNFLEEAKQSSGHNSASSTGENSDDDHTSRLYSLTGMVETFGSVLAGPLLAWTFSSGLALGGGWIGLPFYYVATLCAIALVCLFLVRDNRTGIENDQDVGRGEIALS</sequence>
<keyword evidence="2 6" id="KW-0812">Transmembrane</keyword>
<dbReference type="Gene3D" id="1.20.1250.20">
    <property type="entry name" value="MFS general substrate transporter like domains"/>
    <property type="match status" value="1"/>
</dbReference>
<evidence type="ECO:0000313" key="8">
    <source>
        <dbReference type="Proteomes" id="UP001642482"/>
    </source>
</evidence>
<evidence type="ECO:0000256" key="5">
    <source>
        <dbReference type="SAM" id="MobiDB-lite"/>
    </source>
</evidence>
<evidence type="ECO:0000256" key="2">
    <source>
        <dbReference type="ARBA" id="ARBA00022692"/>
    </source>
</evidence>
<dbReference type="InterPro" id="IPR011701">
    <property type="entry name" value="MFS"/>
</dbReference>
<feature type="region of interest" description="Disordered" evidence="5">
    <location>
        <begin position="85"/>
        <end position="118"/>
    </location>
</feature>
<feature type="transmembrane region" description="Helical" evidence="6">
    <location>
        <begin position="257"/>
        <end position="275"/>
    </location>
</feature>